<feature type="transmembrane region" description="Helical" evidence="1">
    <location>
        <begin position="29"/>
        <end position="50"/>
    </location>
</feature>
<organism evidence="2">
    <name type="scientific">hydrothermal vent metagenome</name>
    <dbReference type="NCBI Taxonomy" id="652676"/>
    <lineage>
        <taxon>unclassified sequences</taxon>
        <taxon>metagenomes</taxon>
        <taxon>ecological metagenomes</taxon>
    </lineage>
</organism>
<keyword evidence="1" id="KW-0472">Membrane</keyword>
<dbReference type="SUPFAM" id="SSF54523">
    <property type="entry name" value="Pili subunits"/>
    <property type="match status" value="1"/>
</dbReference>
<dbReference type="Gene3D" id="3.30.700.10">
    <property type="entry name" value="Glycoprotein, Type 4 Pilin"/>
    <property type="match status" value="1"/>
</dbReference>
<proteinExistence type="predicted"/>
<evidence type="ECO:0000256" key="1">
    <source>
        <dbReference type="SAM" id="Phobius"/>
    </source>
</evidence>
<reference evidence="2" key="1">
    <citation type="submission" date="2018-06" db="EMBL/GenBank/DDBJ databases">
        <authorList>
            <person name="Zhirakovskaya E."/>
        </authorList>
    </citation>
    <scope>NUCLEOTIDE SEQUENCE</scope>
</reference>
<keyword evidence="1" id="KW-0812">Transmembrane</keyword>
<keyword evidence="1" id="KW-1133">Transmembrane helix</keyword>
<dbReference type="NCBIfam" id="TIGR02532">
    <property type="entry name" value="IV_pilin_GFxxxE"/>
    <property type="match status" value="1"/>
</dbReference>
<evidence type="ECO:0000313" key="2">
    <source>
        <dbReference type="EMBL" id="VAX39546.1"/>
    </source>
</evidence>
<name>A0A3B1D9M4_9ZZZZ</name>
<dbReference type="EMBL" id="UOGK01000260">
    <property type="protein sequence ID" value="VAX39546.1"/>
    <property type="molecule type" value="Genomic_DNA"/>
</dbReference>
<evidence type="ECO:0008006" key="3">
    <source>
        <dbReference type="Google" id="ProtNLM"/>
    </source>
</evidence>
<gene>
    <name evidence="2" type="ORF">MNBD_PLANCTO03-1039</name>
</gene>
<dbReference type="InterPro" id="IPR012902">
    <property type="entry name" value="N_methyl_site"/>
</dbReference>
<dbReference type="AlphaFoldDB" id="A0A3B1D9M4"/>
<dbReference type="InterPro" id="IPR045584">
    <property type="entry name" value="Pilin-like"/>
</dbReference>
<sequence>MNHALPKTISRRRQCGGRLARHGDGAHSAFTLTELIVVISIILILLAVSLPTFRATIASTESSNAETKLRLALLTGRNAALHSDRGADTAVVFFYEPGGRASAIICEYVGSFTDLSDTANPVDRDIFVPVPAFEPIQLPQGWMVRGFVPAGMMDLGSRSNRPWYDKTAAGSGDPYDPAQRNWVFPETGFYDALAIDDGEDRQSFMIRFNGGIGSVALGDTREALVLSPRPTAAGRTTNPYNTFRVDIGANTAAVVRKALLRFESGGLFGGGMDPLTRLFGDISGDTVLCRTVEQVVLYSAPDLAAAIGTKLDRDTGCFYKMLKGKNNEPRYGIRNTFFDKIPLWLEGDTNFNGEFDPYAEENPDLPAARIYTFQRYTGALQPVPLLDLDGVPLSGGAR</sequence>
<accession>A0A3B1D9M4</accession>
<protein>
    <recommendedName>
        <fullName evidence="3">Prepilin-type N-terminal cleavage/methylation domain-containing protein</fullName>
    </recommendedName>
</protein>